<dbReference type="Gene3D" id="3.40.50.1370">
    <property type="entry name" value="Aspartate/ornithine carbamoyltransferase"/>
    <property type="match status" value="1"/>
</dbReference>
<dbReference type="InterPro" id="IPR036901">
    <property type="entry name" value="Asp/Orn_carbamoylTrfase_sf"/>
</dbReference>
<dbReference type="InterPro" id="IPR002292">
    <property type="entry name" value="Orn/put_carbamltrans"/>
</dbReference>
<keyword evidence="1" id="KW-0808">Transferase</keyword>
<dbReference type="AlphaFoldDB" id="A0A0F8YC49"/>
<dbReference type="GO" id="GO:0042450">
    <property type="term" value="P:L-arginine biosynthetic process via ornithine"/>
    <property type="evidence" value="ECO:0007669"/>
    <property type="project" value="TreeGrafter"/>
</dbReference>
<gene>
    <name evidence="3" type="ORF">LCGC14_2838590</name>
</gene>
<dbReference type="InterPro" id="IPR006131">
    <property type="entry name" value="Asp_carbamoyltransf_Asp/Orn-bd"/>
</dbReference>
<dbReference type="GO" id="GO:0019240">
    <property type="term" value="P:citrulline biosynthetic process"/>
    <property type="evidence" value="ECO:0007669"/>
    <property type="project" value="TreeGrafter"/>
</dbReference>
<dbReference type="GO" id="GO:0016597">
    <property type="term" value="F:amino acid binding"/>
    <property type="evidence" value="ECO:0007669"/>
    <property type="project" value="InterPro"/>
</dbReference>
<protein>
    <recommendedName>
        <fullName evidence="2">Aspartate/ornithine carbamoyltransferase Asp/Orn-binding domain-containing protein</fullName>
    </recommendedName>
</protein>
<reference evidence="3" key="1">
    <citation type="journal article" date="2015" name="Nature">
        <title>Complex archaea that bridge the gap between prokaryotes and eukaryotes.</title>
        <authorList>
            <person name="Spang A."/>
            <person name="Saw J.H."/>
            <person name="Jorgensen S.L."/>
            <person name="Zaremba-Niedzwiedzka K."/>
            <person name="Martijn J."/>
            <person name="Lind A.E."/>
            <person name="van Eijk R."/>
            <person name="Schleper C."/>
            <person name="Guy L."/>
            <person name="Ettema T.J."/>
        </authorList>
    </citation>
    <scope>NUCLEOTIDE SEQUENCE</scope>
</reference>
<dbReference type="EMBL" id="LAZR01054263">
    <property type="protein sequence ID" value="KKK78933.1"/>
    <property type="molecule type" value="Genomic_DNA"/>
</dbReference>
<dbReference type="PRINTS" id="PR00102">
    <property type="entry name" value="OTCASE"/>
</dbReference>
<evidence type="ECO:0000256" key="1">
    <source>
        <dbReference type="ARBA" id="ARBA00022679"/>
    </source>
</evidence>
<feature type="non-terminal residue" evidence="3">
    <location>
        <position position="1"/>
    </location>
</feature>
<comment type="caution">
    <text evidence="3">The sequence shown here is derived from an EMBL/GenBank/DDBJ whole genome shotgun (WGS) entry which is preliminary data.</text>
</comment>
<dbReference type="InterPro" id="IPR006130">
    <property type="entry name" value="Asp/Orn_carbamoylTrfase"/>
</dbReference>
<dbReference type="PANTHER" id="PTHR45753">
    <property type="entry name" value="ORNITHINE CARBAMOYLTRANSFERASE, MITOCHONDRIAL"/>
    <property type="match status" value="1"/>
</dbReference>
<sequence>IYTDVWVSMGQEDEADERLKAFKGYEVNAGILSKAKKDAIVMHCLPAYRGKEISAEVIDGPQSVVFDQAENRLHAQKALLEFLLT</sequence>
<organism evidence="3">
    <name type="scientific">marine sediment metagenome</name>
    <dbReference type="NCBI Taxonomy" id="412755"/>
    <lineage>
        <taxon>unclassified sequences</taxon>
        <taxon>metagenomes</taxon>
        <taxon>ecological metagenomes</taxon>
    </lineage>
</organism>
<dbReference type="PANTHER" id="PTHR45753:SF3">
    <property type="entry name" value="ORNITHINE TRANSCARBAMYLASE, MITOCHONDRIAL"/>
    <property type="match status" value="1"/>
</dbReference>
<dbReference type="Pfam" id="PF00185">
    <property type="entry name" value="OTCace"/>
    <property type="match status" value="1"/>
</dbReference>
<feature type="domain" description="Aspartate/ornithine carbamoyltransferase Asp/Orn-binding" evidence="2">
    <location>
        <begin position="1"/>
        <end position="82"/>
    </location>
</feature>
<name>A0A0F8YC49_9ZZZZ</name>
<dbReference type="GO" id="GO:0004585">
    <property type="term" value="F:ornithine carbamoyltransferase activity"/>
    <property type="evidence" value="ECO:0007669"/>
    <property type="project" value="TreeGrafter"/>
</dbReference>
<evidence type="ECO:0000259" key="2">
    <source>
        <dbReference type="Pfam" id="PF00185"/>
    </source>
</evidence>
<evidence type="ECO:0000313" key="3">
    <source>
        <dbReference type="EMBL" id="KKK78933.1"/>
    </source>
</evidence>
<dbReference type="SUPFAM" id="SSF53671">
    <property type="entry name" value="Aspartate/ornithine carbamoyltransferase"/>
    <property type="match status" value="1"/>
</dbReference>
<accession>A0A0F8YC49</accession>
<proteinExistence type="predicted"/>
<dbReference type="PRINTS" id="PR00100">
    <property type="entry name" value="AOTCASE"/>
</dbReference>